<evidence type="ECO:0000259" key="1">
    <source>
        <dbReference type="SMART" id="SM00860"/>
    </source>
</evidence>
<dbReference type="Gene3D" id="3.40.1580.10">
    <property type="entry name" value="SMI1/KNR4-like"/>
    <property type="match status" value="1"/>
</dbReference>
<keyword evidence="3" id="KW-1185">Reference proteome</keyword>
<protein>
    <submittedName>
        <fullName evidence="2">SMI1/KNR4 family protein</fullName>
    </submittedName>
</protein>
<dbReference type="InterPro" id="IPR018958">
    <property type="entry name" value="Knr4/Smi1-like_dom"/>
</dbReference>
<reference evidence="2 3" key="1">
    <citation type="submission" date="2020-12" db="EMBL/GenBank/DDBJ databases">
        <title>YIM B01967 draft genome.</title>
        <authorList>
            <person name="Yan X."/>
        </authorList>
    </citation>
    <scope>NUCLEOTIDE SEQUENCE [LARGE SCALE GENOMIC DNA]</scope>
    <source>
        <strain evidence="2 3">YIM B01967</strain>
    </source>
</reference>
<evidence type="ECO:0000313" key="3">
    <source>
        <dbReference type="Proteomes" id="UP000618943"/>
    </source>
</evidence>
<gene>
    <name evidence="2" type="ORF">JFL43_08705</name>
</gene>
<organism evidence="2 3">
    <name type="scientific">Viridibacillus soli</name>
    <dbReference type="NCBI Taxonomy" id="2798301"/>
    <lineage>
        <taxon>Bacteria</taxon>
        <taxon>Bacillati</taxon>
        <taxon>Bacillota</taxon>
        <taxon>Bacilli</taxon>
        <taxon>Bacillales</taxon>
        <taxon>Caryophanaceae</taxon>
        <taxon>Viridibacillus</taxon>
    </lineage>
</organism>
<dbReference type="RefSeq" id="WP_200748730.1">
    <property type="nucleotide sequence ID" value="NZ_JAEOAH010000008.1"/>
</dbReference>
<dbReference type="Proteomes" id="UP000618943">
    <property type="component" value="Unassembled WGS sequence"/>
</dbReference>
<proteinExistence type="predicted"/>
<dbReference type="InterPro" id="IPR037883">
    <property type="entry name" value="Knr4/Smi1-like_sf"/>
</dbReference>
<accession>A0ABS1H6C4</accession>
<name>A0ABS1H6C4_9BACL</name>
<dbReference type="EMBL" id="JAEOAH010000008">
    <property type="protein sequence ID" value="MBK3494940.1"/>
    <property type="molecule type" value="Genomic_DNA"/>
</dbReference>
<feature type="domain" description="Knr4/Smi1-like" evidence="1">
    <location>
        <begin position="17"/>
        <end position="146"/>
    </location>
</feature>
<dbReference type="Pfam" id="PF09346">
    <property type="entry name" value="SMI1_KNR4"/>
    <property type="match status" value="1"/>
</dbReference>
<dbReference type="SUPFAM" id="SSF160631">
    <property type="entry name" value="SMI1/KNR4-like"/>
    <property type="match status" value="1"/>
</dbReference>
<dbReference type="SMART" id="SM00860">
    <property type="entry name" value="SMI1_KNR4"/>
    <property type="match status" value="1"/>
</dbReference>
<comment type="caution">
    <text evidence="2">The sequence shown here is derived from an EMBL/GenBank/DDBJ whole genome shotgun (WGS) entry which is preliminary data.</text>
</comment>
<sequence>MRNIWELSEDNYYKLEGLEESDIEFAEKFFSIKLPKEYTELLKIQNGGSLIYNSLPVSFKNSWADDHVPLNFLYGVKKVKGIIEFTEALKEWGINEKKLITISGDGHYWIVLDYRKSTMEPRITFIDSENRLIKTIFNSFKEMVNNLYTHDYNDIDLVGPYQYELSVSNAKKLIHSENKDEISHGISIWVSSYEEFDQLVLILINFIENHEDKDIMYQSAQELTSLIINEFIVGEDIINKLLIAINNRGDKDLDLFKVQILEFKNK</sequence>
<evidence type="ECO:0000313" key="2">
    <source>
        <dbReference type="EMBL" id="MBK3494940.1"/>
    </source>
</evidence>